<dbReference type="EMBL" id="CM004402">
    <property type="protein sequence ID" value="KAG8635629.1"/>
    <property type="molecule type" value="Genomic_DNA"/>
</dbReference>
<evidence type="ECO:0000313" key="1">
    <source>
        <dbReference type="EMBL" id="KAG8635629.1"/>
    </source>
</evidence>
<name>A0ACB7G5S8_MANES</name>
<accession>A0ACB7G5S8</accession>
<sequence length="125" mass="13743">MRWVSPLTRAQPVTTGCRSNVVRATARVGGLSHCGVSRESLGSRSPRESIAIVEVRSRLVHMMSDGEQQSCEWRDRHAQAHRASVVSHIFSPHGSVAGEGTSMPMILSLQASRWKRKSYTVVVSC</sequence>
<organism evidence="1 2">
    <name type="scientific">Manihot esculenta</name>
    <name type="common">Cassava</name>
    <name type="synonym">Jatropha manihot</name>
    <dbReference type="NCBI Taxonomy" id="3983"/>
    <lineage>
        <taxon>Eukaryota</taxon>
        <taxon>Viridiplantae</taxon>
        <taxon>Streptophyta</taxon>
        <taxon>Embryophyta</taxon>
        <taxon>Tracheophyta</taxon>
        <taxon>Spermatophyta</taxon>
        <taxon>Magnoliopsida</taxon>
        <taxon>eudicotyledons</taxon>
        <taxon>Gunneridae</taxon>
        <taxon>Pentapetalae</taxon>
        <taxon>rosids</taxon>
        <taxon>fabids</taxon>
        <taxon>Malpighiales</taxon>
        <taxon>Euphorbiaceae</taxon>
        <taxon>Crotonoideae</taxon>
        <taxon>Manihoteae</taxon>
        <taxon>Manihot</taxon>
    </lineage>
</organism>
<keyword evidence="2" id="KW-1185">Reference proteome</keyword>
<protein>
    <submittedName>
        <fullName evidence="1">Uncharacterized protein</fullName>
    </submittedName>
</protein>
<dbReference type="Proteomes" id="UP000091857">
    <property type="component" value="Chromosome 16"/>
</dbReference>
<gene>
    <name evidence="1" type="ORF">MANES_16G049370v8</name>
</gene>
<reference evidence="2" key="1">
    <citation type="journal article" date="2016" name="Nat. Biotechnol.">
        <title>Sequencing wild and cultivated cassava and related species reveals extensive interspecific hybridization and genetic diversity.</title>
        <authorList>
            <person name="Bredeson J.V."/>
            <person name="Lyons J.B."/>
            <person name="Prochnik S.E."/>
            <person name="Wu G.A."/>
            <person name="Ha C.M."/>
            <person name="Edsinger-Gonzales E."/>
            <person name="Grimwood J."/>
            <person name="Schmutz J."/>
            <person name="Rabbi I.Y."/>
            <person name="Egesi C."/>
            <person name="Nauluvula P."/>
            <person name="Lebot V."/>
            <person name="Ndunguru J."/>
            <person name="Mkamilo G."/>
            <person name="Bart R.S."/>
            <person name="Setter T.L."/>
            <person name="Gleadow R.M."/>
            <person name="Kulakow P."/>
            <person name="Ferguson M.E."/>
            <person name="Rounsley S."/>
            <person name="Rokhsar D.S."/>
        </authorList>
    </citation>
    <scope>NUCLEOTIDE SEQUENCE [LARGE SCALE GENOMIC DNA]</scope>
    <source>
        <strain evidence="2">cv. AM560-2</strain>
    </source>
</reference>
<evidence type="ECO:0000313" key="2">
    <source>
        <dbReference type="Proteomes" id="UP000091857"/>
    </source>
</evidence>
<comment type="caution">
    <text evidence="1">The sequence shown here is derived from an EMBL/GenBank/DDBJ whole genome shotgun (WGS) entry which is preliminary data.</text>
</comment>
<proteinExistence type="predicted"/>